<sequence>MGRESPSSCDSYPVNAHEGTSNYDETIMEHSIHFTDSLKELKCLRMQLYSAAEHFELSFGEVQKQRLVVESLKDYLSKAVISTVDHLGCVASKLDTFLDEKVDEFSSTTLRLSCIEQKSRSYQEFIDRSGLMQNSLAVIAPKYQKHYYINHGYFYCLIRGTLCGSGKSNEKNSSEKASVYLEDDMHRSHYKRAFIGPSTAKGRPPIHRKRNPKPSSIEASPNPNPQAFSFMRNAPTKEVEKRSHSPLRFMIKRSGSYANRSDSPTPYNQQRCPSAPRRMVHANTNQARHDPQDLELQSKKAKHMLKALLNIHKSKKGVASSYQDKR</sequence>
<keyword evidence="5" id="KW-1185">Reference proteome</keyword>
<dbReference type="InterPro" id="IPR028457">
    <property type="entry name" value="ABI"/>
</dbReference>
<name>A0AAV0CZZ1_9ASTE</name>
<comment type="similarity">
    <text evidence="1">Belongs to the ABI family.</text>
</comment>
<dbReference type="AlphaFoldDB" id="A0AAV0CZZ1"/>
<evidence type="ECO:0000256" key="3">
    <source>
        <dbReference type="SAM" id="MobiDB-lite"/>
    </source>
</evidence>
<dbReference type="PANTHER" id="PTHR10460:SF34">
    <property type="entry name" value="PROTEIN ABIL2-LIKE"/>
    <property type="match status" value="1"/>
</dbReference>
<reference evidence="4" key="1">
    <citation type="submission" date="2022-07" db="EMBL/GenBank/DDBJ databases">
        <authorList>
            <person name="Macas J."/>
            <person name="Novak P."/>
            <person name="Neumann P."/>
        </authorList>
    </citation>
    <scope>NUCLEOTIDE SEQUENCE</scope>
</reference>
<dbReference type="Proteomes" id="UP001152523">
    <property type="component" value="Unassembled WGS sequence"/>
</dbReference>
<proteinExistence type="inferred from homology"/>
<dbReference type="PANTHER" id="PTHR10460">
    <property type="entry name" value="ABL INTERACTOR FAMILY MEMBER"/>
    <property type="match status" value="1"/>
</dbReference>
<evidence type="ECO:0000256" key="2">
    <source>
        <dbReference type="ARBA" id="ARBA00025223"/>
    </source>
</evidence>
<accession>A0AAV0CZZ1</accession>
<evidence type="ECO:0000256" key="1">
    <source>
        <dbReference type="ARBA" id="ARBA00010020"/>
    </source>
</evidence>
<feature type="compositionally biased region" description="Polar residues" evidence="3">
    <location>
        <begin position="213"/>
        <end position="227"/>
    </location>
</feature>
<comment type="caution">
    <text evidence="4">The sequence shown here is derived from an EMBL/GenBank/DDBJ whole genome shotgun (WGS) entry which is preliminary data.</text>
</comment>
<comment type="function">
    <text evidence="2">Involved in regulation of actin and microtubule organization. Part of a WAVE complex that activates the Arp2/3 complex.</text>
</comment>
<protein>
    <recommendedName>
        <fullName evidence="6">Protein ABIL2-like</fullName>
    </recommendedName>
</protein>
<evidence type="ECO:0000313" key="4">
    <source>
        <dbReference type="EMBL" id="CAH9089616.1"/>
    </source>
</evidence>
<evidence type="ECO:0008006" key="6">
    <source>
        <dbReference type="Google" id="ProtNLM"/>
    </source>
</evidence>
<feature type="region of interest" description="Disordered" evidence="3">
    <location>
        <begin position="194"/>
        <end position="292"/>
    </location>
</feature>
<gene>
    <name evidence="4" type="ORF">CEPIT_LOCUS10932</name>
</gene>
<evidence type="ECO:0000313" key="5">
    <source>
        <dbReference type="Proteomes" id="UP001152523"/>
    </source>
</evidence>
<organism evidence="4 5">
    <name type="scientific">Cuscuta epithymum</name>
    <dbReference type="NCBI Taxonomy" id="186058"/>
    <lineage>
        <taxon>Eukaryota</taxon>
        <taxon>Viridiplantae</taxon>
        <taxon>Streptophyta</taxon>
        <taxon>Embryophyta</taxon>
        <taxon>Tracheophyta</taxon>
        <taxon>Spermatophyta</taxon>
        <taxon>Magnoliopsida</taxon>
        <taxon>eudicotyledons</taxon>
        <taxon>Gunneridae</taxon>
        <taxon>Pentapetalae</taxon>
        <taxon>asterids</taxon>
        <taxon>lamiids</taxon>
        <taxon>Solanales</taxon>
        <taxon>Convolvulaceae</taxon>
        <taxon>Cuscuteae</taxon>
        <taxon>Cuscuta</taxon>
        <taxon>Cuscuta subgen. Cuscuta</taxon>
    </lineage>
</organism>
<dbReference type="EMBL" id="CAMAPF010000062">
    <property type="protein sequence ID" value="CAH9089616.1"/>
    <property type="molecule type" value="Genomic_DNA"/>
</dbReference>
<dbReference type="Gene3D" id="6.10.140.1620">
    <property type="match status" value="1"/>
</dbReference>
<feature type="compositionally biased region" description="Polar residues" evidence="3">
    <location>
        <begin position="256"/>
        <end position="272"/>
    </location>
</feature>